<keyword evidence="5" id="KW-0560">Oxidoreductase</keyword>
<dbReference type="SUPFAM" id="SSF51905">
    <property type="entry name" value="FAD/NAD(P)-binding domain"/>
    <property type="match status" value="1"/>
</dbReference>
<protein>
    <submittedName>
        <fullName evidence="9">NADH dehydrogenase</fullName>
    </submittedName>
</protein>
<organism evidence="9 10">
    <name type="scientific">Kocuria dechangensis</name>
    <dbReference type="NCBI Taxonomy" id="1176249"/>
    <lineage>
        <taxon>Bacteria</taxon>
        <taxon>Bacillati</taxon>
        <taxon>Actinomycetota</taxon>
        <taxon>Actinomycetes</taxon>
        <taxon>Micrococcales</taxon>
        <taxon>Micrococcaceae</taxon>
        <taxon>Kocuria</taxon>
    </lineage>
</organism>
<dbReference type="Pfam" id="PF07992">
    <property type="entry name" value="Pyr_redox_2"/>
    <property type="match status" value="1"/>
</dbReference>
<evidence type="ECO:0000256" key="7">
    <source>
        <dbReference type="SAM" id="MobiDB-lite"/>
    </source>
</evidence>
<dbReference type="RefSeq" id="WP_188536014.1">
    <property type="nucleotide sequence ID" value="NZ_BMEQ01000006.1"/>
</dbReference>
<evidence type="ECO:0000256" key="6">
    <source>
        <dbReference type="ARBA" id="ARBA00023284"/>
    </source>
</evidence>
<evidence type="ECO:0000256" key="3">
    <source>
        <dbReference type="ARBA" id="ARBA00022630"/>
    </source>
</evidence>
<comment type="cofactor">
    <cofactor evidence="1">
        <name>FAD</name>
        <dbReference type="ChEBI" id="CHEBI:57692"/>
    </cofactor>
</comment>
<feature type="domain" description="Rhodanese" evidence="8">
    <location>
        <begin position="456"/>
        <end position="542"/>
    </location>
</feature>
<dbReference type="PRINTS" id="PR00368">
    <property type="entry name" value="FADPNR"/>
</dbReference>
<feature type="region of interest" description="Disordered" evidence="7">
    <location>
        <begin position="545"/>
        <end position="565"/>
    </location>
</feature>
<dbReference type="InterPro" id="IPR001763">
    <property type="entry name" value="Rhodanese-like_dom"/>
</dbReference>
<evidence type="ECO:0000313" key="10">
    <source>
        <dbReference type="Proteomes" id="UP000638848"/>
    </source>
</evidence>
<keyword evidence="4" id="KW-0274">FAD</keyword>
<name>A0A917GQ74_9MICC</name>
<dbReference type="Pfam" id="PF02852">
    <property type="entry name" value="Pyr_redox_dim"/>
    <property type="match status" value="1"/>
</dbReference>
<dbReference type="InterPro" id="IPR023753">
    <property type="entry name" value="FAD/NAD-binding_dom"/>
</dbReference>
<reference evidence="9" key="2">
    <citation type="submission" date="2020-09" db="EMBL/GenBank/DDBJ databases">
        <authorList>
            <person name="Sun Q."/>
            <person name="Zhou Y."/>
        </authorList>
    </citation>
    <scope>NUCLEOTIDE SEQUENCE</scope>
    <source>
        <strain evidence="9">CGMCC 1.12187</strain>
    </source>
</reference>
<dbReference type="Pfam" id="PF00581">
    <property type="entry name" value="Rhodanese"/>
    <property type="match status" value="1"/>
</dbReference>
<evidence type="ECO:0000313" key="9">
    <source>
        <dbReference type="EMBL" id="GGG54091.1"/>
    </source>
</evidence>
<sequence>MRIVIVGGVAGGMSAATRLRRLMEHTEIVVLERSGHVSFANCGLPYHVGGVIEERSALLLQTPQSLGARFGLDVRVGQEVAGIDRAARTVRVRDLATGREEDLGYDALILSPGAGPVRPPVPGIERALVLRDVEDTDEVVAAVAGARSAVVVGGGFIGVEVAENLVHRGLQVALVEATEQIMAPLDPEMVEPVHARLREHGLDLRLGSAVTEVGERTVTLADGTELPADVVMAAVGVRPDSTLARAAGLEVGPRGGIVVDEHLRTSDPDIYAVGDAVEKKDALDGSATLVALANTANLQGRLVADVIAGLDVADRPVLGTSVVGVFGLTLASTGWSEKRLRAAGRPYRAIHTHPANHAGYYPGAEGMALKLLVDPETDAILGAQGVGGAGVDKRIDVIATAITGGLRAADLAELELAYSPLYGSAKDPVNMLGYIDRNHRDGLVETLQWHELQERLDAGATLLDVRTPGEHESMPIPGGINIELDRLRDRIDELPEGELVVHCQAGLRGYLAARVLEQHGRHAVNLDGGYLTWAARPPRAVAVAGSAADGTGAAGDDADRGSSAG</sequence>
<dbReference type="InterPro" id="IPR004099">
    <property type="entry name" value="Pyr_nucl-diS_OxRdtase_dimer"/>
</dbReference>
<dbReference type="InterPro" id="IPR050260">
    <property type="entry name" value="FAD-bd_OxRdtase"/>
</dbReference>
<dbReference type="EMBL" id="BMEQ01000006">
    <property type="protein sequence ID" value="GGG54091.1"/>
    <property type="molecule type" value="Genomic_DNA"/>
</dbReference>
<dbReference type="SUPFAM" id="SSF55424">
    <property type="entry name" value="FAD/NAD-linked reductases, dimerisation (C-terminal) domain"/>
    <property type="match status" value="1"/>
</dbReference>
<reference evidence="9" key="1">
    <citation type="journal article" date="2014" name="Int. J. Syst. Evol. Microbiol.">
        <title>Complete genome sequence of Corynebacterium casei LMG S-19264T (=DSM 44701T), isolated from a smear-ripened cheese.</title>
        <authorList>
            <consortium name="US DOE Joint Genome Institute (JGI-PGF)"/>
            <person name="Walter F."/>
            <person name="Albersmeier A."/>
            <person name="Kalinowski J."/>
            <person name="Ruckert C."/>
        </authorList>
    </citation>
    <scope>NUCLEOTIDE SEQUENCE</scope>
    <source>
        <strain evidence="9">CGMCC 1.12187</strain>
    </source>
</reference>
<evidence type="ECO:0000256" key="1">
    <source>
        <dbReference type="ARBA" id="ARBA00001974"/>
    </source>
</evidence>
<evidence type="ECO:0000259" key="8">
    <source>
        <dbReference type="PROSITE" id="PS50206"/>
    </source>
</evidence>
<dbReference type="InterPro" id="IPR036873">
    <property type="entry name" value="Rhodanese-like_dom_sf"/>
</dbReference>
<dbReference type="PROSITE" id="PS50206">
    <property type="entry name" value="RHODANESE_3"/>
    <property type="match status" value="1"/>
</dbReference>
<proteinExistence type="inferred from homology"/>
<accession>A0A917GQ74</accession>
<evidence type="ECO:0000256" key="2">
    <source>
        <dbReference type="ARBA" id="ARBA00009130"/>
    </source>
</evidence>
<dbReference type="GO" id="GO:0016491">
    <property type="term" value="F:oxidoreductase activity"/>
    <property type="evidence" value="ECO:0007669"/>
    <property type="project" value="UniProtKB-KW"/>
</dbReference>
<comment type="caution">
    <text evidence="9">The sequence shown here is derived from an EMBL/GenBank/DDBJ whole genome shotgun (WGS) entry which is preliminary data.</text>
</comment>
<dbReference type="AlphaFoldDB" id="A0A917GQ74"/>
<keyword evidence="10" id="KW-1185">Reference proteome</keyword>
<dbReference type="PANTHER" id="PTHR43429">
    <property type="entry name" value="PYRIDINE NUCLEOTIDE-DISULFIDE OXIDOREDUCTASE DOMAIN-CONTAINING"/>
    <property type="match status" value="1"/>
</dbReference>
<dbReference type="SMART" id="SM00450">
    <property type="entry name" value="RHOD"/>
    <property type="match status" value="1"/>
</dbReference>
<dbReference type="PRINTS" id="PR00411">
    <property type="entry name" value="PNDRDTASEI"/>
</dbReference>
<comment type="similarity">
    <text evidence="2">Belongs to the class-III pyridine nucleotide-disulfide oxidoreductase family.</text>
</comment>
<gene>
    <name evidence="9" type="ORF">GCM10011374_16180</name>
</gene>
<evidence type="ECO:0000256" key="5">
    <source>
        <dbReference type="ARBA" id="ARBA00023002"/>
    </source>
</evidence>
<keyword evidence="3" id="KW-0285">Flavoprotein</keyword>
<dbReference type="InterPro" id="IPR016156">
    <property type="entry name" value="FAD/NAD-linked_Rdtase_dimer_sf"/>
</dbReference>
<dbReference type="Proteomes" id="UP000638848">
    <property type="component" value="Unassembled WGS sequence"/>
</dbReference>
<keyword evidence="6" id="KW-0676">Redox-active center</keyword>
<dbReference type="Gene3D" id="3.40.250.10">
    <property type="entry name" value="Rhodanese-like domain"/>
    <property type="match status" value="1"/>
</dbReference>
<dbReference type="Gene3D" id="3.50.50.60">
    <property type="entry name" value="FAD/NAD(P)-binding domain"/>
    <property type="match status" value="2"/>
</dbReference>
<dbReference type="SUPFAM" id="SSF52821">
    <property type="entry name" value="Rhodanese/Cell cycle control phosphatase"/>
    <property type="match status" value="1"/>
</dbReference>
<dbReference type="PANTHER" id="PTHR43429:SF1">
    <property type="entry name" value="NAD(P)H SULFUR OXIDOREDUCTASE (COA-DEPENDENT)"/>
    <property type="match status" value="1"/>
</dbReference>
<dbReference type="InterPro" id="IPR036188">
    <property type="entry name" value="FAD/NAD-bd_sf"/>
</dbReference>
<evidence type="ECO:0000256" key="4">
    <source>
        <dbReference type="ARBA" id="ARBA00022827"/>
    </source>
</evidence>